<dbReference type="EMBL" id="MVGC01000132">
    <property type="protein sequence ID" value="RJE23191.1"/>
    <property type="molecule type" value="Genomic_DNA"/>
</dbReference>
<reference evidence="8" key="1">
    <citation type="submission" date="2017-02" db="EMBL/GenBank/DDBJ databases">
        <authorList>
            <person name="Tafer H."/>
            <person name="Lopandic K."/>
        </authorList>
    </citation>
    <scope>NUCLEOTIDE SEQUENCE [LARGE SCALE GENOMIC DNA]</scope>
    <source>
        <strain evidence="8">CBS 366.77</strain>
    </source>
</reference>
<dbReference type="PANTHER" id="PTHR45649">
    <property type="entry name" value="AMINO-ACID PERMEASE BAT1"/>
    <property type="match status" value="1"/>
</dbReference>
<accession>A0A3A3A1J3</accession>
<evidence type="ECO:0000256" key="1">
    <source>
        <dbReference type="ARBA" id="ARBA00004141"/>
    </source>
</evidence>
<keyword evidence="3 6" id="KW-0812">Transmembrane</keyword>
<name>A0A3A3A1J3_9EURO</name>
<protein>
    <submittedName>
        <fullName evidence="7">Choline transport protein</fullName>
    </submittedName>
</protein>
<keyword evidence="4 6" id="KW-1133">Transmembrane helix</keyword>
<keyword evidence="5 6" id="KW-0472">Membrane</keyword>
<evidence type="ECO:0000256" key="4">
    <source>
        <dbReference type="ARBA" id="ARBA00022989"/>
    </source>
</evidence>
<evidence type="ECO:0000313" key="7">
    <source>
        <dbReference type="EMBL" id="RJE23191.1"/>
    </source>
</evidence>
<dbReference type="GO" id="GO:0016020">
    <property type="term" value="C:membrane"/>
    <property type="evidence" value="ECO:0007669"/>
    <property type="project" value="UniProtKB-SubCell"/>
</dbReference>
<proteinExistence type="predicted"/>
<feature type="transmembrane region" description="Helical" evidence="6">
    <location>
        <begin position="25"/>
        <end position="46"/>
    </location>
</feature>
<dbReference type="AlphaFoldDB" id="A0A3A3A1J3"/>
<dbReference type="Gene3D" id="1.20.1740.10">
    <property type="entry name" value="Amino acid/polyamine transporter I"/>
    <property type="match status" value="1"/>
</dbReference>
<evidence type="ECO:0000256" key="3">
    <source>
        <dbReference type="ARBA" id="ARBA00022692"/>
    </source>
</evidence>
<sequence length="84" mass="9066">MPAVLAHVGLPTSNSDARIDNPSVIYGFILVFILQCFLGASLAEFVSAYPVEGGMYHWIAAIAPHKYNTLLSFATGWSTVFGCE</sequence>
<gene>
    <name evidence="7" type="ORF">PHISCL_04498</name>
</gene>
<comment type="subcellular location">
    <subcellularLocation>
        <location evidence="1">Membrane</location>
        <topology evidence="1">Multi-pass membrane protein</topology>
    </subcellularLocation>
</comment>
<comment type="caution">
    <text evidence="7">The sequence shown here is derived from an EMBL/GenBank/DDBJ whole genome shotgun (WGS) entry which is preliminary data.</text>
</comment>
<evidence type="ECO:0000256" key="5">
    <source>
        <dbReference type="ARBA" id="ARBA00023136"/>
    </source>
</evidence>
<dbReference type="OrthoDB" id="2417308at2759"/>
<dbReference type="GO" id="GO:0022857">
    <property type="term" value="F:transmembrane transporter activity"/>
    <property type="evidence" value="ECO:0007669"/>
    <property type="project" value="InterPro"/>
</dbReference>
<keyword evidence="2" id="KW-0813">Transport</keyword>
<dbReference type="STRING" id="2070753.A0A3A3A1J3"/>
<dbReference type="PANTHER" id="PTHR45649:SF20">
    <property type="entry name" value="TRANSPORTER, PUTATIVE (EUROFUNG)-RELATED"/>
    <property type="match status" value="1"/>
</dbReference>
<evidence type="ECO:0000313" key="8">
    <source>
        <dbReference type="Proteomes" id="UP000266188"/>
    </source>
</evidence>
<keyword evidence="8" id="KW-1185">Reference proteome</keyword>
<dbReference type="Proteomes" id="UP000266188">
    <property type="component" value="Unassembled WGS sequence"/>
</dbReference>
<organism evidence="7 8">
    <name type="scientific">Aspergillus sclerotialis</name>
    <dbReference type="NCBI Taxonomy" id="2070753"/>
    <lineage>
        <taxon>Eukaryota</taxon>
        <taxon>Fungi</taxon>
        <taxon>Dikarya</taxon>
        <taxon>Ascomycota</taxon>
        <taxon>Pezizomycotina</taxon>
        <taxon>Eurotiomycetes</taxon>
        <taxon>Eurotiomycetidae</taxon>
        <taxon>Eurotiales</taxon>
        <taxon>Aspergillaceae</taxon>
        <taxon>Aspergillus</taxon>
        <taxon>Aspergillus subgen. Polypaecilum</taxon>
    </lineage>
</organism>
<evidence type="ECO:0000256" key="6">
    <source>
        <dbReference type="SAM" id="Phobius"/>
    </source>
</evidence>
<evidence type="ECO:0000256" key="2">
    <source>
        <dbReference type="ARBA" id="ARBA00022448"/>
    </source>
</evidence>